<keyword evidence="1" id="KW-0812">Transmembrane</keyword>
<feature type="domain" description="Acyltransferase 3" evidence="2">
    <location>
        <begin position="39"/>
        <end position="149"/>
    </location>
</feature>
<feature type="non-terminal residue" evidence="3">
    <location>
        <position position="149"/>
    </location>
</feature>
<keyword evidence="1" id="KW-1133">Transmembrane helix</keyword>
<feature type="transmembrane region" description="Helical" evidence="1">
    <location>
        <begin position="6"/>
        <end position="26"/>
    </location>
</feature>
<dbReference type="Pfam" id="PF01757">
    <property type="entry name" value="Acyl_transf_3"/>
    <property type="match status" value="1"/>
</dbReference>
<dbReference type="EMBL" id="WHJC01000612">
    <property type="protein sequence ID" value="MPQ45334.1"/>
    <property type="molecule type" value="Genomic_DNA"/>
</dbReference>
<dbReference type="RefSeq" id="WP_152892501.1">
    <property type="nucleotide sequence ID" value="NZ_WHJC01000612.1"/>
</dbReference>
<comment type="caution">
    <text evidence="3">The sequence shown here is derived from an EMBL/GenBank/DDBJ whole genome shotgun (WGS) entry which is preliminary data.</text>
</comment>
<keyword evidence="3" id="KW-0012">Acyltransferase</keyword>
<dbReference type="AlphaFoldDB" id="A0A6I1MQK8"/>
<dbReference type="GO" id="GO:0016747">
    <property type="term" value="F:acyltransferase activity, transferring groups other than amino-acyl groups"/>
    <property type="evidence" value="ECO:0007669"/>
    <property type="project" value="InterPro"/>
</dbReference>
<sequence length="149" mass="17321">MLYTLIASIIIIALIIILKILNKNTYESFSYLSKDHTTIVKGIAALIIIIAHVANARGFSILNPLGGVAVSIFLISSGYGLNESFKKNRLNNFFKNRLLKIIIPYWLMLIFYYFINYNKFILKDCILVAFLINCLTYTWFIQYIMIWYL</sequence>
<evidence type="ECO:0000313" key="3">
    <source>
        <dbReference type="EMBL" id="MPQ45334.1"/>
    </source>
</evidence>
<keyword evidence="3" id="KW-0808">Transferase</keyword>
<name>A0A6I1MQK8_9CLOT</name>
<dbReference type="InterPro" id="IPR002656">
    <property type="entry name" value="Acyl_transf_3_dom"/>
</dbReference>
<protein>
    <submittedName>
        <fullName evidence="3">Acyltransferase family protein</fullName>
    </submittedName>
</protein>
<dbReference type="Proteomes" id="UP000430345">
    <property type="component" value="Unassembled WGS sequence"/>
</dbReference>
<dbReference type="OrthoDB" id="1938901at2"/>
<feature type="transmembrane region" description="Helical" evidence="1">
    <location>
        <begin position="98"/>
        <end position="115"/>
    </location>
</feature>
<feature type="transmembrane region" description="Helical" evidence="1">
    <location>
        <begin position="61"/>
        <end position="82"/>
    </location>
</feature>
<gene>
    <name evidence="3" type="ORF">GBZ86_16610</name>
</gene>
<keyword evidence="1" id="KW-0472">Membrane</keyword>
<evidence type="ECO:0000313" key="4">
    <source>
        <dbReference type="Proteomes" id="UP000430345"/>
    </source>
</evidence>
<organism evidence="3 4">
    <name type="scientific">Clostridium tarantellae</name>
    <dbReference type="NCBI Taxonomy" id="39493"/>
    <lineage>
        <taxon>Bacteria</taxon>
        <taxon>Bacillati</taxon>
        <taxon>Bacillota</taxon>
        <taxon>Clostridia</taxon>
        <taxon>Eubacteriales</taxon>
        <taxon>Clostridiaceae</taxon>
        <taxon>Clostridium</taxon>
    </lineage>
</organism>
<evidence type="ECO:0000259" key="2">
    <source>
        <dbReference type="Pfam" id="PF01757"/>
    </source>
</evidence>
<proteinExistence type="predicted"/>
<feature type="transmembrane region" description="Helical" evidence="1">
    <location>
        <begin position="127"/>
        <end position="148"/>
    </location>
</feature>
<evidence type="ECO:0000256" key="1">
    <source>
        <dbReference type="SAM" id="Phobius"/>
    </source>
</evidence>
<accession>A0A6I1MQK8</accession>
<feature type="transmembrane region" description="Helical" evidence="1">
    <location>
        <begin position="38"/>
        <end position="55"/>
    </location>
</feature>
<reference evidence="3 4" key="1">
    <citation type="submission" date="2019-10" db="EMBL/GenBank/DDBJ databases">
        <title>The Genome Sequence of Clostridium tarantellae Isolated from Fish Brain.</title>
        <authorList>
            <person name="Bano L."/>
            <person name="Kiel M."/>
            <person name="Sales G."/>
            <person name="Doxey A.C."/>
            <person name="Mansfield M.J."/>
            <person name="Schiavone M."/>
            <person name="Rossetto O."/>
            <person name="Pirazzini M."/>
            <person name="Dobrindt U."/>
            <person name="Montecucco C."/>
        </authorList>
    </citation>
    <scope>NUCLEOTIDE SEQUENCE [LARGE SCALE GENOMIC DNA]</scope>
    <source>
        <strain evidence="3 4">DSM 3997</strain>
    </source>
</reference>
<keyword evidence="4" id="KW-1185">Reference proteome</keyword>